<dbReference type="AlphaFoldDB" id="A0A7K1J586"/>
<protein>
    <submittedName>
        <fullName evidence="2">DNA polymerase III</fullName>
    </submittedName>
</protein>
<keyword evidence="3" id="KW-1185">Reference proteome</keyword>
<dbReference type="GO" id="GO:0003676">
    <property type="term" value="F:nucleic acid binding"/>
    <property type="evidence" value="ECO:0007669"/>
    <property type="project" value="InterPro"/>
</dbReference>
<dbReference type="EMBL" id="WNLP01000005">
    <property type="protein sequence ID" value="MUH59814.1"/>
    <property type="molecule type" value="Genomic_DNA"/>
</dbReference>
<comment type="caution">
    <text evidence="2">The sequence shown here is derived from an EMBL/GenBank/DDBJ whole genome shotgun (WGS) entry which is preliminary data.</text>
</comment>
<dbReference type="Proteomes" id="UP000487882">
    <property type="component" value="Unassembled WGS sequence"/>
</dbReference>
<evidence type="ECO:0000313" key="3">
    <source>
        <dbReference type="Proteomes" id="UP000487882"/>
    </source>
</evidence>
<gene>
    <name evidence="2" type="ORF">GSD1FS_1157</name>
</gene>
<evidence type="ECO:0000313" key="2">
    <source>
        <dbReference type="EMBL" id="MUH59814.1"/>
    </source>
</evidence>
<name>A0A7K1J586_9BIFI</name>
<dbReference type="InterPro" id="IPR036397">
    <property type="entry name" value="RNaseH_sf"/>
</dbReference>
<organism evidence="2 3">
    <name type="scientific">Bifidobacterium canis</name>
    <dbReference type="NCBI Taxonomy" id="2610880"/>
    <lineage>
        <taxon>Bacteria</taxon>
        <taxon>Bacillati</taxon>
        <taxon>Actinomycetota</taxon>
        <taxon>Actinomycetes</taxon>
        <taxon>Bifidobacteriales</taxon>
        <taxon>Bifidobacteriaceae</taxon>
        <taxon>Bifidobacterium</taxon>
    </lineage>
</organism>
<dbReference type="SUPFAM" id="SSF53098">
    <property type="entry name" value="Ribonuclease H-like"/>
    <property type="match status" value="1"/>
</dbReference>
<dbReference type="InterPro" id="IPR012337">
    <property type="entry name" value="RNaseH-like_sf"/>
</dbReference>
<sequence length="459" mass="51523">MTTELTWLADSLQDTGQWAAVMAHDADGKPIDWDWVRALNLAGGVGAGAGLDLLHDNVDVHELLARDYAIRDRIEAMLADMTSVFMGDFDRNISSFRLARALAYANRRLNDEIALLIERGVRDHLWTVERRFDHGTAVVVLHGIEDEHARDIEDRSAQLSQERSQRRKQLMRQRSSGSQMMQQASLSAFSDDSVLAEKPDVKQVVKPARSKSSHDWREAYLPGRDVDEVLGIDIETTGTNAWRDYILDVGFERMNMSSPQPQDAQVNNIYAEADYAADGAYDQSRLSFGVPARAAVLGNPFILQLTGIDVSKRANEPLFDEWGVMQSALLARLVKQPYVAHNATFEHKYFMANVAGYAEAYRDGNITIIDTLPMSRFWDEESVASEQHPYGDNTLDAYAKRQGALNPSSHERHLGLEDSHIMLVAMRNHLHWLREHNEGPWGAAGRSGVGGKHVGRRTF</sequence>
<dbReference type="Gene3D" id="3.30.420.10">
    <property type="entry name" value="Ribonuclease H-like superfamily/Ribonuclease H"/>
    <property type="match status" value="1"/>
</dbReference>
<feature type="region of interest" description="Disordered" evidence="1">
    <location>
        <begin position="155"/>
        <end position="183"/>
    </location>
</feature>
<proteinExistence type="predicted"/>
<feature type="compositionally biased region" description="Low complexity" evidence="1">
    <location>
        <begin position="172"/>
        <end position="183"/>
    </location>
</feature>
<reference evidence="2 3" key="1">
    <citation type="submission" date="2019-09" db="EMBL/GenBank/DDBJ databases">
        <title>Bifidobacterium canis sp. nov., isolated from the digestive tract of German Shepherd dog puppy.</title>
        <authorList>
            <person name="Bunesova V."/>
        </authorList>
    </citation>
    <scope>NUCLEOTIDE SEQUENCE [LARGE SCALE GENOMIC DNA]</scope>
    <source>
        <strain evidence="2 3">GSD1FS</strain>
    </source>
</reference>
<dbReference type="RefSeq" id="WP_155588752.1">
    <property type="nucleotide sequence ID" value="NZ_WNLP01000005.1"/>
</dbReference>
<evidence type="ECO:0000256" key="1">
    <source>
        <dbReference type="SAM" id="MobiDB-lite"/>
    </source>
</evidence>
<accession>A0A7K1J586</accession>